<feature type="transmembrane region" description="Helical" evidence="1">
    <location>
        <begin position="87"/>
        <end position="107"/>
    </location>
</feature>
<accession>A0A9X6YJP6</accession>
<evidence type="ECO:0000256" key="1">
    <source>
        <dbReference type="SAM" id="Phobius"/>
    </source>
</evidence>
<feature type="transmembrane region" description="Helical" evidence="1">
    <location>
        <begin position="55"/>
        <end position="75"/>
    </location>
</feature>
<organism evidence="2 3">
    <name type="scientific">Bacillus cereus</name>
    <dbReference type="NCBI Taxonomy" id="1396"/>
    <lineage>
        <taxon>Bacteria</taxon>
        <taxon>Bacillati</taxon>
        <taxon>Bacillota</taxon>
        <taxon>Bacilli</taxon>
        <taxon>Bacillales</taxon>
        <taxon>Bacillaceae</taxon>
        <taxon>Bacillus</taxon>
        <taxon>Bacillus cereus group</taxon>
    </lineage>
</organism>
<protein>
    <submittedName>
        <fullName evidence="2">Prenyltransferase</fullName>
    </submittedName>
</protein>
<proteinExistence type="predicted"/>
<keyword evidence="1" id="KW-0472">Membrane</keyword>
<dbReference type="AlphaFoldDB" id="A0A9X6YJP6"/>
<evidence type="ECO:0000313" key="3">
    <source>
        <dbReference type="Proteomes" id="UP000220691"/>
    </source>
</evidence>
<sequence length="124" mass="14281">MSVQVSKDPKWREKESNNLYYIPFFIYVIWNTILIGFISTGIIKINQTLSPTANLTIFLAVGILSFILLIHHSLHGIVYSKTKETPVFNYIFGSALSLIILVIPLFIDQYQWLIKEMTSLIMNI</sequence>
<gene>
    <name evidence="2" type="ORF">CN553_27435</name>
</gene>
<reference evidence="2 3" key="1">
    <citation type="submission" date="2017-09" db="EMBL/GenBank/DDBJ databases">
        <title>Large-scale bioinformatics analysis of Bacillus genomes uncovers conserved roles of natural products in bacterial physiology.</title>
        <authorList>
            <consortium name="Agbiome Team Llc"/>
            <person name="Bleich R.M."/>
            <person name="Kirk G.J."/>
            <person name="Santa Maria K.C."/>
            <person name="Allen S.E."/>
            <person name="Farag S."/>
            <person name="Shank E.A."/>
            <person name="Bowers A."/>
        </authorList>
    </citation>
    <scope>NUCLEOTIDE SEQUENCE [LARGE SCALE GENOMIC DNA]</scope>
    <source>
        <strain evidence="2 3">AFS027647</strain>
    </source>
</reference>
<keyword evidence="1" id="KW-1133">Transmembrane helix</keyword>
<dbReference type="Proteomes" id="UP000220691">
    <property type="component" value="Unassembled WGS sequence"/>
</dbReference>
<comment type="caution">
    <text evidence="2">The sequence shown here is derived from an EMBL/GenBank/DDBJ whole genome shotgun (WGS) entry which is preliminary data.</text>
</comment>
<dbReference type="EMBL" id="NUAN01000218">
    <property type="protein sequence ID" value="PEN84861.1"/>
    <property type="molecule type" value="Genomic_DNA"/>
</dbReference>
<evidence type="ECO:0000313" key="2">
    <source>
        <dbReference type="EMBL" id="PEN84861.1"/>
    </source>
</evidence>
<feature type="transmembrane region" description="Helical" evidence="1">
    <location>
        <begin position="20"/>
        <end position="43"/>
    </location>
</feature>
<name>A0A9X6YJP6_BACCE</name>
<keyword evidence="1" id="KW-0812">Transmembrane</keyword>